<dbReference type="EMBL" id="JAFFTB010000030">
    <property type="protein sequence ID" value="MBM9939880.1"/>
    <property type="molecule type" value="Genomic_DNA"/>
</dbReference>
<reference evidence="1" key="2">
    <citation type="submission" date="2021-01" db="EMBL/GenBank/DDBJ databases">
        <authorList>
            <person name="Yu Y."/>
        </authorList>
    </citation>
    <scope>NUCLEOTIDE SEQUENCE</scope>
    <source>
        <strain evidence="1">As-5</strain>
        <strain evidence="2">As-6</strain>
    </source>
</reference>
<evidence type="ECO:0000313" key="2">
    <source>
        <dbReference type="EMBL" id="MBM9939880.1"/>
    </source>
</evidence>
<proteinExistence type="predicted"/>
<comment type="caution">
    <text evidence="1">The sequence shown here is derived from an EMBL/GenBank/DDBJ whole genome shotgun (WGS) entry which is preliminary data.</text>
</comment>
<dbReference type="Proteomes" id="UP000784064">
    <property type="component" value="Unassembled WGS sequence"/>
</dbReference>
<sequence length="656" mass="71378">MGEPDQMPSAYLQAQVPGPWPAARNLLTTVFNGQISAMNPYIKNWAKKVSRWRKGWRNGLWQADLVQIDEGMNPAHIIYQVRTEGMGHPVDVINDESFRQAAQTLKAEGFGLCLKWSRSTSAKEFMDIVCDHIGAMRIEDPVSGLTELVLLRADYDPAALVEIGPDAILEVIEWQQPMLDNSVNEVTVVYRDVVTNKDAAVTYQNAANVQAQGRVINQRKTYPGLWNAALASRVAAREVAAVSSLACRVKVRMRHDAGPFKRGQLRALTWPRRGVVRMPVRILEVDEGTQTDSSYTLTVSQDVSGMAAASYIQPESSDWVEPDNAPKPVTVQRVQEASYRDLAATLGPTAVGALNVNVGFLTSIGVRPTSAAFGYTLQTRIGSADYAEVGTADFAPSGLLITAMTATTTAISLSAGISLDGVEVGTEALIDDELVRVVAIDPVAATLTVARGCVDTVPVAHSIGARVWFTDEYVGFDGREYFAGEFIQAKLLTRTSQGQLNPALATVIPMTILRRQALPYPPGRLRINGDPYPVEAWGTDGTVVATWAHRDRILQADQLIDSEQASIGPEPGTTYTVRWYLAGQQVLRQDDIAGTTASYQPPVGSGGKTLRVEVEAVRAGFPSWQRLQHTFLYRAQLVTEAGDRLVTEAGASLILE</sequence>
<gene>
    <name evidence="1" type="ORF">JJW18_00280</name>
    <name evidence="2" type="ORF">JJW19_17240</name>
</gene>
<organism evidence="1 4">
    <name type="scientific">Stenotrophomonas lactitubi</name>
    <dbReference type="NCBI Taxonomy" id="2045214"/>
    <lineage>
        <taxon>Bacteria</taxon>
        <taxon>Pseudomonadati</taxon>
        <taxon>Pseudomonadota</taxon>
        <taxon>Gammaproteobacteria</taxon>
        <taxon>Lysobacterales</taxon>
        <taxon>Lysobacteraceae</taxon>
        <taxon>Stenotrophomonas</taxon>
    </lineage>
</organism>
<keyword evidence="3" id="KW-1185">Reference proteome</keyword>
<name>A0AAW4GCJ5_9GAMM</name>
<dbReference type="AlphaFoldDB" id="A0AAW4GCJ5"/>
<evidence type="ECO:0008006" key="5">
    <source>
        <dbReference type="Google" id="ProtNLM"/>
    </source>
</evidence>
<dbReference type="Proteomes" id="UP000749453">
    <property type="component" value="Unassembled WGS sequence"/>
</dbReference>
<dbReference type="EMBL" id="JAFFTA010000001">
    <property type="protein sequence ID" value="MBM9911905.1"/>
    <property type="molecule type" value="Genomic_DNA"/>
</dbReference>
<evidence type="ECO:0000313" key="1">
    <source>
        <dbReference type="EMBL" id="MBM9911905.1"/>
    </source>
</evidence>
<accession>A0AAW4GCJ5</accession>
<protein>
    <recommendedName>
        <fullName evidence="5">Tip attachment protein J domain-containing protein</fullName>
    </recommendedName>
</protein>
<evidence type="ECO:0000313" key="3">
    <source>
        <dbReference type="Proteomes" id="UP000749453"/>
    </source>
</evidence>
<evidence type="ECO:0000313" key="4">
    <source>
        <dbReference type="Proteomes" id="UP000784064"/>
    </source>
</evidence>
<reference evidence="3" key="1">
    <citation type="submission" date="2021-01" db="EMBL/GenBank/DDBJ databases">
        <title>Stenotrophomonas maltophilia.</title>
        <authorList>
            <person name="Yu Y."/>
        </authorList>
    </citation>
    <scope>NUCLEOTIDE SEQUENCE [LARGE SCALE GENOMIC DNA]</scope>
    <source>
        <strain evidence="3">As-6</strain>
    </source>
</reference>
<dbReference type="RefSeq" id="WP_205404364.1">
    <property type="nucleotide sequence ID" value="NZ_JAFFTA010000001.1"/>
</dbReference>